<name>A0A1Q8ZKG6_SYMMI</name>
<organism evidence="1 2">
    <name type="scientific">Symbiodinium microadriaticum</name>
    <name type="common">Dinoflagellate</name>
    <name type="synonym">Zooxanthella microadriatica</name>
    <dbReference type="NCBI Taxonomy" id="2951"/>
    <lineage>
        <taxon>Eukaryota</taxon>
        <taxon>Sar</taxon>
        <taxon>Alveolata</taxon>
        <taxon>Dinophyceae</taxon>
        <taxon>Suessiales</taxon>
        <taxon>Symbiodiniaceae</taxon>
        <taxon>Symbiodinium</taxon>
    </lineage>
</organism>
<comment type="caution">
    <text evidence="1">The sequence shown here is derived from an EMBL/GenBank/DDBJ whole genome shotgun (WGS) entry which is preliminary data.</text>
</comment>
<dbReference type="EMBL" id="LSRX01008921">
    <property type="protein sequence ID" value="OLP39629.1"/>
    <property type="molecule type" value="Genomic_DNA"/>
</dbReference>
<dbReference type="AlphaFoldDB" id="A0A1Q8ZKG6"/>
<protein>
    <submittedName>
        <fullName evidence="1">Uncharacterized protein</fullName>
    </submittedName>
</protein>
<reference evidence="1 2" key="1">
    <citation type="submission" date="2016-02" db="EMBL/GenBank/DDBJ databases">
        <title>Genome analysis of coral dinoflagellate symbionts highlights evolutionary adaptations to a symbiotic lifestyle.</title>
        <authorList>
            <person name="Aranda M."/>
            <person name="Li Y."/>
            <person name="Liew Y.J."/>
            <person name="Baumgarten S."/>
            <person name="Simakov O."/>
            <person name="Wilson M."/>
            <person name="Piel J."/>
            <person name="Ashoor H."/>
            <person name="Bougouffa S."/>
            <person name="Bajic V.B."/>
            <person name="Ryu T."/>
            <person name="Ravasi T."/>
            <person name="Bayer T."/>
            <person name="Micklem G."/>
            <person name="Kim H."/>
            <person name="Bhak J."/>
            <person name="Lajeunesse T.C."/>
            <person name="Voolstra C.R."/>
        </authorList>
    </citation>
    <scope>NUCLEOTIDE SEQUENCE [LARGE SCALE GENOMIC DNA]</scope>
    <source>
        <strain evidence="1 2">CCMP2467</strain>
    </source>
</reference>
<feature type="non-terminal residue" evidence="1">
    <location>
        <position position="35"/>
    </location>
</feature>
<dbReference type="Proteomes" id="UP000186817">
    <property type="component" value="Unassembled WGS sequence"/>
</dbReference>
<sequence>MHSECWNRYLRAKTSEVGAFLVSAGADNFDLPEIG</sequence>
<proteinExistence type="predicted"/>
<gene>
    <name evidence="1" type="ORF">AK812_SmicGene48809</name>
</gene>
<accession>A0A1Q8ZKG6</accession>
<evidence type="ECO:0000313" key="2">
    <source>
        <dbReference type="Proteomes" id="UP000186817"/>
    </source>
</evidence>
<keyword evidence="2" id="KW-1185">Reference proteome</keyword>
<evidence type="ECO:0000313" key="1">
    <source>
        <dbReference type="EMBL" id="OLP39629.1"/>
    </source>
</evidence>